<keyword evidence="5" id="KW-1185">Reference proteome</keyword>
<comment type="caution">
    <text evidence="4">The sequence shown here is derived from an EMBL/GenBank/DDBJ whole genome shotgun (WGS) entry which is preliminary data.</text>
</comment>
<accession>A0ABT8GI34</accession>
<name>A0ABT8GI34_9MICO</name>
<dbReference type="RefSeq" id="WP_301142613.1">
    <property type="nucleotide sequence ID" value="NZ_JAUHQA010000001.1"/>
</dbReference>
<keyword evidence="1 4" id="KW-0808">Transferase</keyword>
<reference evidence="4" key="1">
    <citation type="submission" date="2023-06" db="EMBL/GenBank/DDBJ databases">
        <title>Egi l300058.</title>
        <authorList>
            <person name="Gao L."/>
            <person name="Fang B.-Z."/>
            <person name="Li W.-J."/>
        </authorList>
    </citation>
    <scope>NUCLEOTIDE SEQUENCE</scope>
    <source>
        <strain evidence="4">EGI L300058</strain>
    </source>
</reference>
<dbReference type="Pfam" id="PF00583">
    <property type="entry name" value="Acetyltransf_1"/>
    <property type="match status" value="1"/>
</dbReference>
<dbReference type="InterPro" id="IPR000182">
    <property type="entry name" value="GNAT_dom"/>
</dbReference>
<dbReference type="SUPFAM" id="SSF55729">
    <property type="entry name" value="Acyl-CoA N-acyltransferases (Nat)"/>
    <property type="match status" value="1"/>
</dbReference>
<dbReference type="InterPro" id="IPR016181">
    <property type="entry name" value="Acyl_CoA_acyltransferase"/>
</dbReference>
<dbReference type="InterPro" id="IPR050832">
    <property type="entry name" value="Bact_Acetyltransf"/>
</dbReference>
<evidence type="ECO:0000313" key="4">
    <source>
        <dbReference type="EMBL" id="MDN4481097.1"/>
    </source>
</evidence>
<dbReference type="CDD" id="cd04301">
    <property type="entry name" value="NAT_SF"/>
    <property type="match status" value="1"/>
</dbReference>
<dbReference type="PROSITE" id="PS51186">
    <property type="entry name" value="GNAT"/>
    <property type="match status" value="1"/>
</dbReference>
<dbReference type="EC" id="2.3.1.-" evidence="4"/>
<dbReference type="GO" id="GO:0016746">
    <property type="term" value="F:acyltransferase activity"/>
    <property type="evidence" value="ECO:0007669"/>
    <property type="project" value="UniProtKB-KW"/>
</dbReference>
<sequence length="195" mass="20938">MGIRPALPGDEQAIARICVLTGDRGADASGMFGDDRAIADVYALPYLYGPGCFALVWDEGGSAVGYVVGTDDTRAFQDWFVADWWPSRPTREVQTEADRWLLPAALDPERMLTDLVDEYPAHLHIDLLPEAQGRGAGRALIEAAVEGLRERGVPGAHLVAAKANAGAQAFYPRVGFVPVSEDHSSVTFARRTSGG</sequence>
<dbReference type="Gene3D" id="3.40.630.30">
    <property type="match status" value="1"/>
</dbReference>
<protein>
    <submittedName>
        <fullName evidence="4">GNAT family N-acetyltransferase</fullName>
        <ecNumber evidence="4">2.3.1.-</ecNumber>
    </submittedName>
</protein>
<feature type="domain" description="N-acetyltransferase" evidence="3">
    <location>
        <begin position="1"/>
        <end position="195"/>
    </location>
</feature>
<proteinExistence type="predicted"/>
<evidence type="ECO:0000259" key="3">
    <source>
        <dbReference type="PROSITE" id="PS51186"/>
    </source>
</evidence>
<dbReference type="Proteomes" id="UP001172708">
    <property type="component" value="Unassembled WGS sequence"/>
</dbReference>
<evidence type="ECO:0000256" key="1">
    <source>
        <dbReference type="ARBA" id="ARBA00022679"/>
    </source>
</evidence>
<organism evidence="4 5">
    <name type="scientific">Demequina muriae</name>
    <dbReference type="NCBI Taxonomy" id="3051664"/>
    <lineage>
        <taxon>Bacteria</taxon>
        <taxon>Bacillati</taxon>
        <taxon>Actinomycetota</taxon>
        <taxon>Actinomycetes</taxon>
        <taxon>Micrococcales</taxon>
        <taxon>Demequinaceae</taxon>
        <taxon>Demequina</taxon>
    </lineage>
</organism>
<evidence type="ECO:0000313" key="5">
    <source>
        <dbReference type="Proteomes" id="UP001172708"/>
    </source>
</evidence>
<dbReference type="EMBL" id="JAUHQA010000001">
    <property type="protein sequence ID" value="MDN4481097.1"/>
    <property type="molecule type" value="Genomic_DNA"/>
</dbReference>
<gene>
    <name evidence="4" type="ORF">QQX02_09205</name>
</gene>
<dbReference type="PANTHER" id="PTHR43877">
    <property type="entry name" value="AMINOALKYLPHOSPHONATE N-ACETYLTRANSFERASE-RELATED-RELATED"/>
    <property type="match status" value="1"/>
</dbReference>
<keyword evidence="2 4" id="KW-0012">Acyltransferase</keyword>
<evidence type="ECO:0000256" key="2">
    <source>
        <dbReference type="ARBA" id="ARBA00023315"/>
    </source>
</evidence>